<comment type="caution">
    <text evidence="11">The sequence shown here is derived from an EMBL/GenBank/DDBJ whole genome shotgun (WGS) entry which is preliminary data.</text>
</comment>
<organism evidence="11 12">
    <name type="scientific">Aureimonas glaciei</name>
    <dbReference type="NCBI Taxonomy" id="1776957"/>
    <lineage>
        <taxon>Bacteria</taxon>
        <taxon>Pseudomonadati</taxon>
        <taxon>Pseudomonadota</taxon>
        <taxon>Alphaproteobacteria</taxon>
        <taxon>Hyphomicrobiales</taxon>
        <taxon>Aurantimonadaceae</taxon>
        <taxon>Aureimonas</taxon>
    </lineage>
</organism>
<feature type="transmembrane region" description="Helical" evidence="9">
    <location>
        <begin position="202"/>
        <end position="220"/>
    </location>
</feature>
<sequence length="287" mass="32139">MSYTPYRAHAVLNFSQGHTLILDFFLLPWRQRGLIGSLTRREVEARYRGSFLGFGWSVLLPLMSIGIYSFVFGTLVQARWQVPSSAPGDYSFAMLLFGPFIAYTIFAESIGRAPTLILDNTPYVKKVVFPLEVLCWVTLYSALFNAAVAFLVFIGLFIVLYGLPSVTILLLPFAVLPIALISLAALFFLSSIGVFLRDIRQIVPLLTTAFLFLSPVFFPLEAIPEAYRPLMYLNPLTLAVGHIRDVIFWGTVPPLGEWALYALLCLSAAVLGYLWFMRTKKAFADVL</sequence>
<proteinExistence type="inferred from homology"/>
<feature type="transmembrane region" description="Helical" evidence="9">
    <location>
        <begin position="50"/>
        <end position="70"/>
    </location>
</feature>
<evidence type="ECO:0000313" key="11">
    <source>
        <dbReference type="EMBL" id="GGD14252.1"/>
    </source>
</evidence>
<dbReference type="Proteomes" id="UP000613160">
    <property type="component" value="Unassembled WGS sequence"/>
</dbReference>
<dbReference type="GO" id="GO:0140359">
    <property type="term" value="F:ABC-type transporter activity"/>
    <property type="evidence" value="ECO:0007669"/>
    <property type="project" value="InterPro"/>
</dbReference>
<evidence type="ECO:0000256" key="3">
    <source>
        <dbReference type="ARBA" id="ARBA00022448"/>
    </source>
</evidence>
<keyword evidence="8 9" id="KW-0472">Membrane</keyword>
<feature type="transmembrane region" description="Helical" evidence="9">
    <location>
        <begin position="166"/>
        <end position="190"/>
    </location>
</feature>
<reference evidence="11" key="1">
    <citation type="journal article" date="2014" name="Int. J. Syst. Evol. Microbiol.">
        <title>Complete genome sequence of Corynebacterium casei LMG S-19264T (=DSM 44701T), isolated from a smear-ripened cheese.</title>
        <authorList>
            <consortium name="US DOE Joint Genome Institute (JGI-PGF)"/>
            <person name="Walter F."/>
            <person name="Albersmeier A."/>
            <person name="Kalinowski J."/>
            <person name="Ruckert C."/>
        </authorList>
    </citation>
    <scope>NUCLEOTIDE SEQUENCE</scope>
    <source>
        <strain evidence="11">CGMCC 1.15493</strain>
    </source>
</reference>
<dbReference type="RefSeq" id="WP_188850083.1">
    <property type="nucleotide sequence ID" value="NZ_BMJJ01000003.1"/>
</dbReference>
<feature type="transmembrane region" description="Helical" evidence="9">
    <location>
        <begin position="258"/>
        <end position="276"/>
    </location>
</feature>
<keyword evidence="3 9" id="KW-0813">Transport</keyword>
<gene>
    <name evidence="11" type="ORF">GCM10011335_16290</name>
</gene>
<keyword evidence="7" id="KW-0762">Sugar transport</keyword>
<dbReference type="GO" id="GO:0015774">
    <property type="term" value="P:polysaccharide transport"/>
    <property type="evidence" value="ECO:0007669"/>
    <property type="project" value="UniProtKB-KW"/>
</dbReference>
<evidence type="ECO:0000259" key="10">
    <source>
        <dbReference type="PROSITE" id="PS51012"/>
    </source>
</evidence>
<comment type="similarity">
    <text evidence="2 9">Belongs to the ABC-2 integral membrane protein family.</text>
</comment>
<keyword evidence="5 9" id="KW-0812">Transmembrane</keyword>
<comment type="subcellular location">
    <subcellularLocation>
        <location evidence="9">Cell inner membrane</location>
        <topology evidence="9">Multi-pass membrane protein</topology>
    </subcellularLocation>
    <subcellularLocation>
        <location evidence="1">Cell membrane</location>
        <topology evidence="1">Multi-pass membrane protein</topology>
    </subcellularLocation>
</comment>
<protein>
    <recommendedName>
        <fullName evidence="9">Transport permease protein</fullName>
    </recommendedName>
</protein>
<keyword evidence="7" id="KW-0625">Polysaccharide transport</keyword>
<evidence type="ECO:0000256" key="8">
    <source>
        <dbReference type="ARBA" id="ARBA00023136"/>
    </source>
</evidence>
<evidence type="ECO:0000256" key="5">
    <source>
        <dbReference type="ARBA" id="ARBA00022692"/>
    </source>
</evidence>
<evidence type="ECO:0000256" key="4">
    <source>
        <dbReference type="ARBA" id="ARBA00022475"/>
    </source>
</evidence>
<evidence type="ECO:0000256" key="6">
    <source>
        <dbReference type="ARBA" id="ARBA00022989"/>
    </source>
</evidence>
<dbReference type="PANTHER" id="PTHR30413">
    <property type="entry name" value="INNER MEMBRANE TRANSPORT PERMEASE"/>
    <property type="match status" value="1"/>
</dbReference>
<evidence type="ECO:0000313" key="12">
    <source>
        <dbReference type="Proteomes" id="UP000613160"/>
    </source>
</evidence>
<dbReference type="PANTHER" id="PTHR30413:SF10">
    <property type="entry name" value="CAPSULE POLYSACCHARIDE EXPORT INNER-MEMBRANE PROTEIN CTRC"/>
    <property type="match status" value="1"/>
</dbReference>
<name>A0A916XW27_9HYPH</name>
<dbReference type="InterPro" id="IPR013525">
    <property type="entry name" value="ABC2_TM"/>
</dbReference>
<evidence type="ECO:0000256" key="2">
    <source>
        <dbReference type="ARBA" id="ARBA00007783"/>
    </source>
</evidence>
<dbReference type="EMBL" id="BMJJ01000003">
    <property type="protein sequence ID" value="GGD14252.1"/>
    <property type="molecule type" value="Genomic_DNA"/>
</dbReference>
<dbReference type="Pfam" id="PF01061">
    <property type="entry name" value="ABC2_membrane"/>
    <property type="match status" value="1"/>
</dbReference>
<reference evidence="11" key="2">
    <citation type="submission" date="2020-09" db="EMBL/GenBank/DDBJ databases">
        <authorList>
            <person name="Sun Q."/>
            <person name="Zhou Y."/>
        </authorList>
    </citation>
    <scope>NUCLEOTIDE SEQUENCE</scope>
    <source>
        <strain evidence="11">CGMCC 1.15493</strain>
    </source>
</reference>
<dbReference type="GO" id="GO:0005886">
    <property type="term" value="C:plasma membrane"/>
    <property type="evidence" value="ECO:0007669"/>
    <property type="project" value="UniProtKB-SubCell"/>
</dbReference>
<feature type="domain" description="ABC transmembrane type-2" evidence="10">
    <location>
        <begin position="52"/>
        <end position="279"/>
    </location>
</feature>
<dbReference type="GO" id="GO:0015920">
    <property type="term" value="P:lipopolysaccharide transport"/>
    <property type="evidence" value="ECO:0007669"/>
    <property type="project" value="TreeGrafter"/>
</dbReference>
<evidence type="ECO:0000256" key="1">
    <source>
        <dbReference type="ARBA" id="ARBA00004651"/>
    </source>
</evidence>
<keyword evidence="6 9" id="KW-1133">Transmembrane helix</keyword>
<dbReference type="InterPro" id="IPR047817">
    <property type="entry name" value="ABC2_TM_bact-type"/>
</dbReference>
<evidence type="ECO:0000256" key="9">
    <source>
        <dbReference type="RuleBase" id="RU361157"/>
    </source>
</evidence>
<dbReference type="PROSITE" id="PS51012">
    <property type="entry name" value="ABC_TM2"/>
    <property type="match status" value="1"/>
</dbReference>
<keyword evidence="12" id="KW-1185">Reference proteome</keyword>
<evidence type="ECO:0000256" key="7">
    <source>
        <dbReference type="ARBA" id="ARBA00023047"/>
    </source>
</evidence>
<dbReference type="AlphaFoldDB" id="A0A916XW27"/>
<keyword evidence="4 9" id="KW-1003">Cell membrane</keyword>
<feature type="transmembrane region" description="Helical" evidence="9">
    <location>
        <begin position="90"/>
        <end position="106"/>
    </location>
</feature>
<accession>A0A916XW27</accession>
<feature type="transmembrane region" description="Helical" evidence="9">
    <location>
        <begin position="127"/>
        <end position="160"/>
    </location>
</feature>